<name>A0ABT9PUR5_9HYPH</name>
<evidence type="ECO:0000313" key="3">
    <source>
        <dbReference type="Proteomes" id="UP001241472"/>
    </source>
</evidence>
<dbReference type="SMART" id="SM00760">
    <property type="entry name" value="Bac_DnaA_C"/>
    <property type="match status" value="1"/>
</dbReference>
<dbReference type="CDD" id="cd06571">
    <property type="entry name" value="Bac_DnaA_C"/>
    <property type="match status" value="1"/>
</dbReference>
<dbReference type="Pfam" id="PF08299">
    <property type="entry name" value="Bac_DnaA_C"/>
    <property type="match status" value="1"/>
</dbReference>
<dbReference type="InterPro" id="IPR010921">
    <property type="entry name" value="Trp_repressor/repl_initiator"/>
</dbReference>
<gene>
    <name evidence="2" type="ORF">J2T09_002977</name>
</gene>
<dbReference type="InterPro" id="IPR013159">
    <property type="entry name" value="DnaA_C"/>
</dbReference>
<accession>A0ABT9PUR5</accession>
<dbReference type="EMBL" id="JAUSRF010000009">
    <property type="protein sequence ID" value="MDP9838210.1"/>
    <property type="molecule type" value="Genomic_DNA"/>
</dbReference>
<dbReference type="SUPFAM" id="SSF48295">
    <property type="entry name" value="TrpR-like"/>
    <property type="match status" value="1"/>
</dbReference>
<dbReference type="RefSeq" id="WP_306835864.1">
    <property type="nucleotide sequence ID" value="NZ_JAUSRF010000009.1"/>
</dbReference>
<protein>
    <recommendedName>
        <fullName evidence="1">Chromosomal replication initiator DnaA C-terminal domain-containing protein</fullName>
    </recommendedName>
</protein>
<organism evidence="2 3">
    <name type="scientific">Neorhizobium huautlense</name>
    <dbReference type="NCBI Taxonomy" id="67774"/>
    <lineage>
        <taxon>Bacteria</taxon>
        <taxon>Pseudomonadati</taxon>
        <taxon>Pseudomonadota</taxon>
        <taxon>Alphaproteobacteria</taxon>
        <taxon>Hyphomicrobiales</taxon>
        <taxon>Rhizobiaceae</taxon>
        <taxon>Rhizobium/Agrobacterium group</taxon>
        <taxon>Neorhizobium</taxon>
    </lineage>
</organism>
<evidence type="ECO:0000313" key="2">
    <source>
        <dbReference type="EMBL" id="MDP9838210.1"/>
    </source>
</evidence>
<reference evidence="2 3" key="1">
    <citation type="submission" date="2023-07" db="EMBL/GenBank/DDBJ databases">
        <title>Sorghum-associated microbial communities from plants grown in Nebraska, USA.</title>
        <authorList>
            <person name="Schachtman D."/>
        </authorList>
    </citation>
    <scope>NUCLEOTIDE SEQUENCE [LARGE SCALE GENOMIC DNA]</scope>
    <source>
        <strain evidence="2 3">DS1307</strain>
    </source>
</reference>
<dbReference type="Gene3D" id="1.10.1750.10">
    <property type="match status" value="1"/>
</dbReference>
<feature type="domain" description="Chromosomal replication initiator DnaA C-terminal" evidence="1">
    <location>
        <begin position="34"/>
        <end position="103"/>
    </location>
</feature>
<proteinExistence type="predicted"/>
<comment type="caution">
    <text evidence="2">The sequence shown here is derived from an EMBL/GenBank/DDBJ whole genome shotgun (WGS) entry which is preliminary data.</text>
</comment>
<evidence type="ECO:0000259" key="1">
    <source>
        <dbReference type="SMART" id="SM00760"/>
    </source>
</evidence>
<sequence length="136" mass="15140">MQTGFSIRIAGTCPVRPHMPPPDPGWNGVSLKRTCRGVRLLVWEALVLASGQMAELRDRKRIACHVRQIAMYVCHVALRMPMVDIADACGRDRSTVSHACHLTEDRRDDPLFDAFIACVERMALAAFGRTEEVGHA</sequence>
<keyword evidence="3" id="KW-1185">Reference proteome</keyword>
<dbReference type="Proteomes" id="UP001241472">
    <property type="component" value="Unassembled WGS sequence"/>
</dbReference>